<evidence type="ECO:0008006" key="3">
    <source>
        <dbReference type="Google" id="ProtNLM"/>
    </source>
</evidence>
<name>A0A8H7E293_9EURO</name>
<evidence type="ECO:0000313" key="2">
    <source>
        <dbReference type="Proteomes" id="UP000606974"/>
    </source>
</evidence>
<evidence type="ECO:0000313" key="1">
    <source>
        <dbReference type="EMBL" id="KAF7506095.1"/>
    </source>
</evidence>
<dbReference type="PANTHER" id="PTHR33112:SF9">
    <property type="entry name" value="HETEROKARYON INCOMPATIBILITY DOMAIN-CONTAINING PROTEIN"/>
    <property type="match status" value="1"/>
</dbReference>
<protein>
    <recommendedName>
        <fullName evidence="3">Heterokaryon incompatibility domain-containing protein</fullName>
    </recommendedName>
</protein>
<dbReference type="PANTHER" id="PTHR33112">
    <property type="entry name" value="DOMAIN PROTEIN, PUTATIVE-RELATED"/>
    <property type="match status" value="1"/>
</dbReference>
<keyword evidence="2" id="KW-1185">Reference proteome</keyword>
<organism evidence="1 2">
    <name type="scientific">Endocarpon pusillum</name>
    <dbReference type="NCBI Taxonomy" id="364733"/>
    <lineage>
        <taxon>Eukaryota</taxon>
        <taxon>Fungi</taxon>
        <taxon>Dikarya</taxon>
        <taxon>Ascomycota</taxon>
        <taxon>Pezizomycotina</taxon>
        <taxon>Eurotiomycetes</taxon>
        <taxon>Chaetothyriomycetidae</taxon>
        <taxon>Verrucariales</taxon>
        <taxon>Verrucariaceae</taxon>
        <taxon>Endocarpon</taxon>
    </lineage>
</organism>
<proteinExistence type="predicted"/>
<accession>A0A8H7E293</accession>
<dbReference type="AlphaFoldDB" id="A0A8H7E293"/>
<reference evidence="1" key="1">
    <citation type="submission" date="2020-02" db="EMBL/GenBank/DDBJ databases">
        <authorList>
            <person name="Palmer J.M."/>
        </authorList>
    </citation>
    <scope>NUCLEOTIDE SEQUENCE</scope>
    <source>
        <strain evidence="1">EPUS1.4</strain>
        <tissue evidence="1">Thallus</tissue>
    </source>
</reference>
<dbReference type="Proteomes" id="UP000606974">
    <property type="component" value="Unassembled WGS sequence"/>
</dbReference>
<gene>
    <name evidence="1" type="ORF">GJ744_012246</name>
</gene>
<dbReference type="EMBL" id="JAACFV010000094">
    <property type="protein sequence ID" value="KAF7506095.1"/>
    <property type="molecule type" value="Genomic_DNA"/>
</dbReference>
<sequence length="464" mass="52262">MGSIYQKAMLNIAVDSAQDTLEGFLKPRNLLTIRSCEHPSLFGPGGPRKVICPSIPNPSNSVEKGILSKRGWILQERALSKRVLHWTSYEVAWECNAFSATERQPDFSQWRGAYWEQIRNAAHGYGNQSGDQAAKDSLGATSMLDPKLRMVKYTQWYYMIEEYTQRALTRGADKLPAISGLAKAFQQSMEPQPEYISGLWVPNLIADLIWTIRPPLQRRVAPLKFQPPLGHHDRLKGLPEYRAPSFSWASVDGAVDFEDSHLNPQLAPELDAQVLDYANQSVFVNASTGSSRSYVRLRGLGILFNQLPPRVKKVATLEASLKVSGRGCAFRVDHDGDAHDWDLLAPKLILLCLRARYDRASEEQVMRWIELSSLAGRNACKDSEISHQHGFRSLYRRAMNSTKSAMGKLAGSSELDPWDVLGTQFSLMLLPTGMEGQFYRVGIYEERRFLPGLSRWKEMTVTVV</sequence>
<dbReference type="OrthoDB" id="5347061at2759"/>
<comment type="caution">
    <text evidence="1">The sequence shown here is derived from an EMBL/GenBank/DDBJ whole genome shotgun (WGS) entry which is preliminary data.</text>
</comment>